<sequence length="315" mass="35293">MMDPFFSSPFPSSKPTSTEFGTSSTLSSMKILESWTDSLTSGEWRWSQVWKGKLCPEKKKGSVKKGSRVKKGPSKPEEEKQVVIKIFQQSKFPEYYSGAEVTWKEAHAYKKMMKLQGKVIPKSFGFHKVYAPASNGRPEPCYAHVLEYLPLSSLRLLEQQARSTRLSGETVSSLLDNLVSSLHEVHECGIAHNDIINISNVLVETSTTDAEVLLVTKVVLIDFSMSVDAEPDALKNDGNSVIGLIGELHVSQRILTVLQWYERNSDKPYAKGVFANVDLNPGKKRKPRIPGEYPESFKRFRAITLGHRAELEAES</sequence>
<accession>A0A8H5G5W3</accession>
<organism evidence="2 3">
    <name type="scientific">Tetrapyrgos nigripes</name>
    <dbReference type="NCBI Taxonomy" id="182062"/>
    <lineage>
        <taxon>Eukaryota</taxon>
        <taxon>Fungi</taxon>
        <taxon>Dikarya</taxon>
        <taxon>Basidiomycota</taxon>
        <taxon>Agaricomycotina</taxon>
        <taxon>Agaricomycetes</taxon>
        <taxon>Agaricomycetidae</taxon>
        <taxon>Agaricales</taxon>
        <taxon>Marasmiineae</taxon>
        <taxon>Marasmiaceae</taxon>
        <taxon>Tetrapyrgos</taxon>
    </lineage>
</organism>
<evidence type="ECO:0000313" key="3">
    <source>
        <dbReference type="Proteomes" id="UP000559256"/>
    </source>
</evidence>
<evidence type="ECO:0000313" key="2">
    <source>
        <dbReference type="EMBL" id="KAF5358977.1"/>
    </source>
</evidence>
<reference evidence="2 3" key="1">
    <citation type="journal article" date="2020" name="ISME J.">
        <title>Uncovering the hidden diversity of litter-decomposition mechanisms in mushroom-forming fungi.</title>
        <authorList>
            <person name="Floudas D."/>
            <person name="Bentzer J."/>
            <person name="Ahren D."/>
            <person name="Johansson T."/>
            <person name="Persson P."/>
            <person name="Tunlid A."/>
        </authorList>
    </citation>
    <scope>NUCLEOTIDE SEQUENCE [LARGE SCALE GENOMIC DNA]</scope>
    <source>
        <strain evidence="2 3">CBS 291.85</strain>
    </source>
</reference>
<dbReference type="InterPro" id="IPR011009">
    <property type="entry name" value="Kinase-like_dom_sf"/>
</dbReference>
<gene>
    <name evidence="2" type="ORF">D9758_004890</name>
</gene>
<proteinExistence type="predicted"/>
<evidence type="ECO:0000256" key="1">
    <source>
        <dbReference type="SAM" id="MobiDB-lite"/>
    </source>
</evidence>
<evidence type="ECO:0008006" key="4">
    <source>
        <dbReference type="Google" id="ProtNLM"/>
    </source>
</evidence>
<comment type="caution">
    <text evidence="2">The sequence shown here is derived from an EMBL/GenBank/DDBJ whole genome shotgun (WGS) entry which is preliminary data.</text>
</comment>
<dbReference type="EMBL" id="JAACJM010000047">
    <property type="protein sequence ID" value="KAF5358977.1"/>
    <property type="molecule type" value="Genomic_DNA"/>
</dbReference>
<protein>
    <recommendedName>
        <fullName evidence="4">Protein kinase domain-containing protein</fullName>
    </recommendedName>
</protein>
<dbReference type="AlphaFoldDB" id="A0A8H5G5W3"/>
<feature type="region of interest" description="Disordered" evidence="1">
    <location>
        <begin position="1"/>
        <end position="25"/>
    </location>
</feature>
<dbReference type="Gene3D" id="1.10.510.10">
    <property type="entry name" value="Transferase(Phosphotransferase) domain 1"/>
    <property type="match status" value="1"/>
</dbReference>
<feature type="compositionally biased region" description="Low complexity" evidence="1">
    <location>
        <begin position="1"/>
        <end position="20"/>
    </location>
</feature>
<keyword evidence="3" id="KW-1185">Reference proteome</keyword>
<dbReference type="OrthoDB" id="2803071at2759"/>
<dbReference type="SUPFAM" id="SSF56112">
    <property type="entry name" value="Protein kinase-like (PK-like)"/>
    <property type="match status" value="1"/>
</dbReference>
<dbReference type="Proteomes" id="UP000559256">
    <property type="component" value="Unassembled WGS sequence"/>
</dbReference>
<name>A0A8H5G5W3_9AGAR</name>